<protein>
    <submittedName>
        <fullName evidence="2">Uncharacterized protein</fullName>
    </submittedName>
</protein>
<feature type="transmembrane region" description="Helical" evidence="1">
    <location>
        <begin position="28"/>
        <end position="49"/>
    </location>
</feature>
<organism evidence="2 3">
    <name type="scientific">Clostridium acidisoli DSM 12555</name>
    <dbReference type="NCBI Taxonomy" id="1121291"/>
    <lineage>
        <taxon>Bacteria</taxon>
        <taxon>Bacillati</taxon>
        <taxon>Bacillota</taxon>
        <taxon>Clostridia</taxon>
        <taxon>Eubacteriales</taxon>
        <taxon>Clostridiaceae</taxon>
        <taxon>Clostridium</taxon>
    </lineage>
</organism>
<reference evidence="2 3" key="1">
    <citation type="submission" date="2017-04" db="EMBL/GenBank/DDBJ databases">
        <authorList>
            <person name="Afonso C.L."/>
            <person name="Miller P.J."/>
            <person name="Scott M.A."/>
            <person name="Spackman E."/>
            <person name="Goraichik I."/>
            <person name="Dimitrov K.M."/>
            <person name="Suarez D.L."/>
            <person name="Swayne D.E."/>
        </authorList>
    </citation>
    <scope>NUCLEOTIDE SEQUENCE [LARGE SCALE GENOMIC DNA]</scope>
    <source>
        <strain evidence="2 3">DSM 12555</strain>
    </source>
</reference>
<name>A0A1W1X3A8_9CLOT</name>
<evidence type="ECO:0000256" key="1">
    <source>
        <dbReference type="SAM" id="Phobius"/>
    </source>
</evidence>
<accession>A0A1W1X3A8</accession>
<keyword evidence="1" id="KW-1133">Transmembrane helix</keyword>
<keyword evidence="1" id="KW-0472">Membrane</keyword>
<evidence type="ECO:0000313" key="3">
    <source>
        <dbReference type="Proteomes" id="UP000192468"/>
    </source>
</evidence>
<gene>
    <name evidence="2" type="ORF">SAMN02745134_00566</name>
</gene>
<dbReference type="AlphaFoldDB" id="A0A1W1X3A8"/>
<proteinExistence type="predicted"/>
<dbReference type="STRING" id="1121291.SAMN02745134_00566"/>
<dbReference type="Proteomes" id="UP000192468">
    <property type="component" value="Unassembled WGS sequence"/>
</dbReference>
<dbReference type="EMBL" id="FWXH01000002">
    <property type="protein sequence ID" value="SMC18446.1"/>
    <property type="molecule type" value="Genomic_DNA"/>
</dbReference>
<keyword evidence="3" id="KW-1185">Reference proteome</keyword>
<evidence type="ECO:0000313" key="2">
    <source>
        <dbReference type="EMBL" id="SMC18446.1"/>
    </source>
</evidence>
<sequence>MKLIICSIFCGFLGLTVAGKILSIGGQAGSFGIVLFGVIGFFSPSIYVLNKIYENFKNENNVKN</sequence>
<keyword evidence="1" id="KW-0812">Transmembrane</keyword>
<dbReference type="RefSeq" id="WP_084113751.1">
    <property type="nucleotide sequence ID" value="NZ_FWXH01000002.1"/>
</dbReference>